<sequence>MSDLTVLSRRYPSILAPPLPWLPDERVAHGYPRIPVAMTSPVAPHSTLVFRLLAAAHLRAHQPALASPPPPVPPAPRSLISSLHASLIARLLSTCLATALSTLTAQLKRQLGHTAAVRRESRPPPPTRHQCWLDYCRGLHVLLASPLPASLHTLSSLFSPPSQPRRGAAGHAWTSRMLPKPCCQIGHVSRRAAAALSSLPSPSPSPSPLRPRLHHHRTGHPSQVWMPLARRASVCSVRVASPHVETARQL</sequence>
<protein>
    <submittedName>
        <fullName evidence="2">Uncharacterized protein</fullName>
    </submittedName>
</protein>
<comment type="caution">
    <text evidence="2">The sequence shown here is derived from an EMBL/GenBank/DDBJ whole genome shotgun (WGS) entry which is preliminary data.</text>
</comment>
<keyword evidence="3" id="KW-1185">Reference proteome</keyword>
<evidence type="ECO:0000313" key="2">
    <source>
        <dbReference type="EMBL" id="KAJ7729017.1"/>
    </source>
</evidence>
<dbReference type="AlphaFoldDB" id="A0AAD7HX06"/>
<accession>A0AAD7HX06</accession>
<feature type="region of interest" description="Disordered" evidence="1">
    <location>
        <begin position="194"/>
        <end position="221"/>
    </location>
</feature>
<dbReference type="Proteomes" id="UP001215598">
    <property type="component" value="Unassembled WGS sequence"/>
</dbReference>
<name>A0AAD7HX06_9AGAR</name>
<evidence type="ECO:0000256" key="1">
    <source>
        <dbReference type="SAM" id="MobiDB-lite"/>
    </source>
</evidence>
<dbReference type="EMBL" id="JARKIB010000168">
    <property type="protein sequence ID" value="KAJ7729017.1"/>
    <property type="molecule type" value="Genomic_DNA"/>
</dbReference>
<proteinExistence type="predicted"/>
<organism evidence="2 3">
    <name type="scientific">Mycena metata</name>
    <dbReference type="NCBI Taxonomy" id="1033252"/>
    <lineage>
        <taxon>Eukaryota</taxon>
        <taxon>Fungi</taxon>
        <taxon>Dikarya</taxon>
        <taxon>Basidiomycota</taxon>
        <taxon>Agaricomycotina</taxon>
        <taxon>Agaricomycetes</taxon>
        <taxon>Agaricomycetidae</taxon>
        <taxon>Agaricales</taxon>
        <taxon>Marasmiineae</taxon>
        <taxon>Mycenaceae</taxon>
        <taxon>Mycena</taxon>
    </lineage>
</organism>
<gene>
    <name evidence="2" type="ORF">B0H16DRAFT_1734382</name>
</gene>
<reference evidence="2" key="1">
    <citation type="submission" date="2023-03" db="EMBL/GenBank/DDBJ databases">
        <title>Massive genome expansion in bonnet fungi (Mycena s.s.) driven by repeated elements and novel gene families across ecological guilds.</title>
        <authorList>
            <consortium name="Lawrence Berkeley National Laboratory"/>
            <person name="Harder C.B."/>
            <person name="Miyauchi S."/>
            <person name="Viragh M."/>
            <person name="Kuo A."/>
            <person name="Thoen E."/>
            <person name="Andreopoulos B."/>
            <person name="Lu D."/>
            <person name="Skrede I."/>
            <person name="Drula E."/>
            <person name="Henrissat B."/>
            <person name="Morin E."/>
            <person name="Kohler A."/>
            <person name="Barry K."/>
            <person name="LaButti K."/>
            <person name="Morin E."/>
            <person name="Salamov A."/>
            <person name="Lipzen A."/>
            <person name="Mereny Z."/>
            <person name="Hegedus B."/>
            <person name="Baldrian P."/>
            <person name="Stursova M."/>
            <person name="Weitz H."/>
            <person name="Taylor A."/>
            <person name="Grigoriev I.V."/>
            <person name="Nagy L.G."/>
            <person name="Martin F."/>
            <person name="Kauserud H."/>
        </authorList>
    </citation>
    <scope>NUCLEOTIDE SEQUENCE</scope>
    <source>
        <strain evidence="2">CBHHK182m</strain>
    </source>
</reference>
<evidence type="ECO:0000313" key="3">
    <source>
        <dbReference type="Proteomes" id="UP001215598"/>
    </source>
</evidence>